<keyword evidence="2" id="KW-1185">Reference proteome</keyword>
<protein>
    <submittedName>
        <fullName evidence="1">Addiction module HigA family antidote</fullName>
    </submittedName>
</protein>
<comment type="caution">
    <text evidence="1">The sequence shown here is derived from an EMBL/GenBank/DDBJ whole genome shotgun (WGS) entry which is preliminary data.</text>
</comment>
<dbReference type="Proteomes" id="UP001205486">
    <property type="component" value="Unassembled WGS sequence"/>
</dbReference>
<organism evidence="1 2">
    <name type="scientific">Nitrobacter winogradskyi</name>
    <name type="common">Nitrobacter agilis</name>
    <dbReference type="NCBI Taxonomy" id="913"/>
    <lineage>
        <taxon>Bacteria</taxon>
        <taxon>Pseudomonadati</taxon>
        <taxon>Pseudomonadota</taxon>
        <taxon>Alphaproteobacteria</taxon>
        <taxon>Hyphomicrobiales</taxon>
        <taxon>Nitrobacteraceae</taxon>
        <taxon>Nitrobacter</taxon>
    </lineage>
</organism>
<evidence type="ECO:0000313" key="1">
    <source>
        <dbReference type="EMBL" id="MCP2000888.1"/>
    </source>
</evidence>
<evidence type="ECO:0000313" key="2">
    <source>
        <dbReference type="Proteomes" id="UP001205486"/>
    </source>
</evidence>
<gene>
    <name evidence="1" type="ORF">J2S34_003336</name>
</gene>
<name>A0ACC6AM98_NITWI</name>
<accession>A0ACC6AM98</accession>
<reference evidence="1" key="1">
    <citation type="submission" date="2022-03" db="EMBL/GenBank/DDBJ databases">
        <title>Interactions between chemoautotrophic and heterotrophic bacteria.</title>
        <authorList>
            <person name="Santoro A."/>
        </authorList>
    </citation>
    <scope>NUCLEOTIDE SEQUENCE</scope>
    <source>
        <strain evidence="1">Nb-106</strain>
    </source>
</reference>
<dbReference type="EMBL" id="JALJZS010000002">
    <property type="protein sequence ID" value="MCP2000888.1"/>
    <property type="molecule type" value="Genomic_DNA"/>
</dbReference>
<proteinExistence type="predicted"/>
<sequence length="107" mass="11410">MPMKNPPHPSRGLKADSDELGLTTAQAAEALGISRNQLHRVVTGQSDISPELALRLNIVIGSTAETWLRMQAAYDAAKVRERAGEIGKGLKRIPVPTGLTMSRPGLG</sequence>